<dbReference type="Pfam" id="PF00004">
    <property type="entry name" value="AAA"/>
    <property type="match status" value="1"/>
</dbReference>
<keyword evidence="1" id="KW-0963">Cytoplasm</keyword>
<dbReference type="AlphaFoldDB" id="A0A382GRR7"/>
<keyword evidence="3" id="KW-0378">Hydrolase</keyword>
<dbReference type="GO" id="GO:0006310">
    <property type="term" value="P:DNA recombination"/>
    <property type="evidence" value="ECO:0007669"/>
    <property type="project" value="UniProtKB-KW"/>
</dbReference>
<dbReference type="GO" id="GO:0005524">
    <property type="term" value="F:ATP binding"/>
    <property type="evidence" value="ECO:0007669"/>
    <property type="project" value="InterPro"/>
</dbReference>
<evidence type="ECO:0000256" key="1">
    <source>
        <dbReference type="ARBA" id="ARBA00022490"/>
    </source>
</evidence>
<dbReference type="GO" id="GO:0009378">
    <property type="term" value="F:four-way junction helicase activity"/>
    <property type="evidence" value="ECO:0007669"/>
    <property type="project" value="InterPro"/>
</dbReference>
<feature type="domain" description="AAA+ ATPase" evidence="6">
    <location>
        <begin position="36"/>
        <end position="172"/>
    </location>
</feature>
<dbReference type="GO" id="GO:0006281">
    <property type="term" value="P:DNA repair"/>
    <property type="evidence" value="ECO:0007669"/>
    <property type="project" value="UniProtKB-KW"/>
</dbReference>
<evidence type="ECO:0000313" key="7">
    <source>
        <dbReference type="EMBL" id="SVB77689.1"/>
    </source>
</evidence>
<dbReference type="SUPFAM" id="SSF52540">
    <property type="entry name" value="P-loop containing nucleoside triphosphate hydrolases"/>
    <property type="match status" value="1"/>
</dbReference>
<dbReference type="SUPFAM" id="SSF46785">
    <property type="entry name" value="Winged helix' DNA-binding domain"/>
    <property type="match status" value="1"/>
</dbReference>
<accession>A0A382GRR7</accession>
<keyword evidence="2" id="KW-0227">DNA damage</keyword>
<dbReference type="InterPro" id="IPR027417">
    <property type="entry name" value="P-loop_NTPase"/>
</dbReference>
<dbReference type="Gene3D" id="3.40.50.300">
    <property type="entry name" value="P-loop containing nucleotide triphosphate hydrolases"/>
    <property type="match status" value="1"/>
</dbReference>
<dbReference type="InterPro" id="IPR003593">
    <property type="entry name" value="AAA+_ATPase"/>
</dbReference>
<dbReference type="PANTHER" id="PTHR42848:SF1">
    <property type="entry name" value="HOLLIDAY JUNCTION BRANCH MIGRATION COMPLEX SUBUNIT RUVB"/>
    <property type="match status" value="1"/>
</dbReference>
<dbReference type="EMBL" id="UINC01056995">
    <property type="protein sequence ID" value="SVB77689.1"/>
    <property type="molecule type" value="Genomic_DNA"/>
</dbReference>
<evidence type="ECO:0000259" key="6">
    <source>
        <dbReference type="SMART" id="SM00382"/>
    </source>
</evidence>
<dbReference type="CDD" id="cd00009">
    <property type="entry name" value="AAA"/>
    <property type="match status" value="1"/>
</dbReference>
<dbReference type="Pfam" id="PF05491">
    <property type="entry name" value="WHD_RuvB"/>
    <property type="match status" value="1"/>
</dbReference>
<dbReference type="InterPro" id="IPR036388">
    <property type="entry name" value="WH-like_DNA-bd_sf"/>
</dbReference>
<proteinExistence type="predicted"/>
<evidence type="ECO:0000256" key="4">
    <source>
        <dbReference type="ARBA" id="ARBA00023172"/>
    </source>
</evidence>
<organism evidence="7">
    <name type="scientific">marine metagenome</name>
    <dbReference type="NCBI Taxonomy" id="408172"/>
    <lineage>
        <taxon>unclassified sequences</taxon>
        <taxon>metagenomes</taxon>
        <taxon>ecological metagenomes</taxon>
    </lineage>
</organism>
<keyword evidence="5" id="KW-0234">DNA repair</keyword>
<name>A0A382GRR7_9ZZZZ</name>
<dbReference type="InterPro" id="IPR003959">
    <property type="entry name" value="ATPase_AAA_core"/>
</dbReference>
<protein>
    <recommendedName>
        <fullName evidence="6">AAA+ ATPase domain-containing protein</fullName>
    </recommendedName>
</protein>
<dbReference type="GO" id="GO:0003677">
    <property type="term" value="F:DNA binding"/>
    <property type="evidence" value="ECO:0007669"/>
    <property type="project" value="InterPro"/>
</dbReference>
<evidence type="ECO:0000256" key="2">
    <source>
        <dbReference type="ARBA" id="ARBA00022763"/>
    </source>
</evidence>
<evidence type="ECO:0000256" key="5">
    <source>
        <dbReference type="ARBA" id="ARBA00023204"/>
    </source>
</evidence>
<dbReference type="InterPro" id="IPR008823">
    <property type="entry name" value="RuvB_wg_C"/>
</dbReference>
<reference evidence="7" key="1">
    <citation type="submission" date="2018-05" db="EMBL/GenBank/DDBJ databases">
        <authorList>
            <person name="Lanie J.A."/>
            <person name="Ng W.-L."/>
            <person name="Kazmierczak K.M."/>
            <person name="Andrzejewski T.M."/>
            <person name="Davidsen T.M."/>
            <person name="Wayne K.J."/>
            <person name="Tettelin H."/>
            <person name="Glass J.I."/>
            <person name="Rusch D."/>
            <person name="Podicherti R."/>
            <person name="Tsui H.-C.T."/>
            <person name="Winkler M.E."/>
        </authorList>
    </citation>
    <scope>NUCLEOTIDE SEQUENCE</scope>
</reference>
<dbReference type="GO" id="GO:0016887">
    <property type="term" value="F:ATP hydrolysis activity"/>
    <property type="evidence" value="ECO:0007669"/>
    <property type="project" value="InterPro"/>
</dbReference>
<dbReference type="InterPro" id="IPR036390">
    <property type="entry name" value="WH_DNA-bd_sf"/>
</dbReference>
<evidence type="ECO:0000256" key="3">
    <source>
        <dbReference type="ARBA" id="ARBA00022801"/>
    </source>
</evidence>
<keyword evidence="4" id="KW-0233">DNA recombination</keyword>
<dbReference type="PANTHER" id="PTHR42848">
    <property type="match status" value="1"/>
</dbReference>
<dbReference type="Gene3D" id="1.10.10.10">
    <property type="entry name" value="Winged helix-like DNA-binding domain superfamily/Winged helix DNA-binding domain"/>
    <property type="match status" value="1"/>
</dbReference>
<gene>
    <name evidence="7" type="ORF">METZ01_LOCUS230543</name>
</gene>
<dbReference type="InterPro" id="IPR004605">
    <property type="entry name" value="DNA_helicase_Holl-junc_RuvB"/>
</dbReference>
<sequence length="320" mass="36857">MTTTTMMDKLFPAIIGQEAAKRKLKFYIEGFEATSICPHLMFVAPKGAGKTTLAKAFARNLKDRHEDKPKRFLEINCATIKNLKQFMNEIVVTHMIDRDATILFDEASELPKSVTMALLTILNPNKDNMTTFSYEDYTFDCDFRRLSFLFATTESHQIFHALLDRMDRVDLEEYSHDDLAKIMEVSVEKIKFKSDVLAQIAPTLRGNARAAQKLSQKIDIFCGRKRSREFGVDDWKKLKKTLDILPLGLTRIEMSLLRYLSNGPRRLTNLSAKMGMTKAALQRDMEMYLQKMELIEILPAGRALTGIGQEYLQNFKKWFK</sequence>
<dbReference type="SMART" id="SM00382">
    <property type="entry name" value="AAA"/>
    <property type="match status" value="1"/>
</dbReference>